<accession>A0A410FUU1</accession>
<dbReference type="KEGG" id="bih:BIP78_0998"/>
<evidence type="ECO:0000313" key="1">
    <source>
        <dbReference type="EMBL" id="QAA76764.1"/>
    </source>
</evidence>
<dbReference type="AlphaFoldDB" id="A0A410FUU1"/>
<sequence length="44" mass="4800">MTEKTLPLQLQEIVRGDPRVAIVLGEILGPPVGAPDAPPRPWDR</sequence>
<dbReference type="EMBL" id="CP034928">
    <property type="protein sequence ID" value="QAA76764.1"/>
    <property type="molecule type" value="Genomic_DNA"/>
</dbReference>
<reference evidence="2" key="1">
    <citation type="submission" date="2018-12" db="EMBL/GenBank/DDBJ databases">
        <title>Complete genome sequence of an uncultured bacterium of the candidate phylum Bipolaricaulota.</title>
        <authorList>
            <person name="Kadnikov V.V."/>
            <person name="Mardanov A.V."/>
            <person name="Beletsky A.V."/>
            <person name="Frank Y.A."/>
            <person name="Karnachuk O.V."/>
            <person name="Ravin N.V."/>
        </authorList>
    </citation>
    <scope>NUCLEOTIDE SEQUENCE [LARGE SCALE GENOMIC DNA]</scope>
</reference>
<protein>
    <submittedName>
        <fullName evidence="1">Uncharacterized protein</fullName>
    </submittedName>
</protein>
<gene>
    <name evidence="1" type="ORF">BIP78_0998</name>
</gene>
<name>A0A410FUU1_BIPS1</name>
<dbReference type="Proteomes" id="UP000287233">
    <property type="component" value="Chromosome"/>
</dbReference>
<proteinExistence type="predicted"/>
<organism evidence="1 2">
    <name type="scientific">Bipolaricaulis sibiricus</name>
    <dbReference type="NCBI Taxonomy" id="2501609"/>
    <lineage>
        <taxon>Bacteria</taxon>
        <taxon>Candidatus Bipolaricaulota</taxon>
        <taxon>Candidatus Bipolaricaulia</taxon>
        <taxon>Candidatus Bipolaricaulales</taxon>
        <taxon>Candidatus Bipolaricaulaceae</taxon>
        <taxon>Candidatus Bipolaricaulis</taxon>
    </lineage>
</organism>
<evidence type="ECO:0000313" key="2">
    <source>
        <dbReference type="Proteomes" id="UP000287233"/>
    </source>
</evidence>